<evidence type="ECO:0000256" key="1">
    <source>
        <dbReference type="ARBA" id="ARBA00004141"/>
    </source>
</evidence>
<evidence type="ECO:0000313" key="7">
    <source>
        <dbReference type="EMBL" id="CAB9507618.1"/>
    </source>
</evidence>
<evidence type="ECO:0000256" key="3">
    <source>
        <dbReference type="ARBA" id="ARBA00022989"/>
    </source>
</evidence>
<feature type="transmembrane region" description="Helical" evidence="5">
    <location>
        <begin position="79"/>
        <end position="101"/>
    </location>
</feature>
<comment type="subcellular location">
    <subcellularLocation>
        <location evidence="1">Membrane</location>
        <topology evidence="1">Multi-pass membrane protein</topology>
    </subcellularLocation>
</comment>
<dbReference type="OrthoDB" id="42845at2759"/>
<feature type="transmembrane region" description="Helical" evidence="5">
    <location>
        <begin position="176"/>
        <end position="196"/>
    </location>
</feature>
<evidence type="ECO:0000259" key="6">
    <source>
        <dbReference type="Pfam" id="PF13813"/>
    </source>
</evidence>
<dbReference type="AlphaFoldDB" id="A0A9N8DR90"/>
<evidence type="ECO:0000256" key="2">
    <source>
        <dbReference type="ARBA" id="ARBA00022692"/>
    </source>
</evidence>
<name>A0A9N8DR90_9STRA</name>
<evidence type="ECO:0000313" key="8">
    <source>
        <dbReference type="Proteomes" id="UP001153069"/>
    </source>
</evidence>
<feature type="domain" description="Wax synthase" evidence="6">
    <location>
        <begin position="262"/>
        <end position="325"/>
    </location>
</feature>
<keyword evidence="2 5" id="KW-0812">Transmembrane</keyword>
<dbReference type="Pfam" id="PF13813">
    <property type="entry name" value="MBOAT_2"/>
    <property type="match status" value="1"/>
</dbReference>
<keyword evidence="4 5" id="KW-0472">Membrane</keyword>
<dbReference type="Proteomes" id="UP001153069">
    <property type="component" value="Unassembled WGS sequence"/>
</dbReference>
<dbReference type="GO" id="GO:0016020">
    <property type="term" value="C:membrane"/>
    <property type="evidence" value="ECO:0007669"/>
    <property type="project" value="UniProtKB-SubCell"/>
</dbReference>
<dbReference type="EMBL" id="CAICTM010000312">
    <property type="protein sequence ID" value="CAB9507618.1"/>
    <property type="molecule type" value="Genomic_DNA"/>
</dbReference>
<protein>
    <submittedName>
        <fullName evidence="7">Long-chain-alcohol O-fatty-acyltransferase</fullName>
    </submittedName>
</protein>
<dbReference type="InterPro" id="IPR032805">
    <property type="entry name" value="Wax_synthase_dom"/>
</dbReference>
<keyword evidence="8" id="KW-1185">Reference proteome</keyword>
<sequence length="348" mass="39804">MDTLTSLLSQSSLPHSWEGDVRNPLFTFSLSGETYGFYLNNFLQNIEGLLFLIATALVAATVACVLYQTVIVPKQHDTSMAYLLGYGVIIPFWILSPMYVIQTLHVTNTVFRFCMGTVPILSMFRTMEVIHGFCPDHLTTSMGTFALYYSSPFLALYDHKKQQFVKVTSAAVLQRLIWSMQGMILTGAVHSLYQLFPETFPQFGTGNNFDKQAWYGWQEIFLWQRLWENLCFAGFLSISCAFGLQVFVMLFTGLQIEEMWVDPLTKSVSFSEFFARRWNLSVHTALKRGVFQPIRRLFPKYVALVWTFLASGLFHEWTVWLTFAPVFESASDAAHKDQCPNTSCFQPT</sequence>
<evidence type="ECO:0000256" key="5">
    <source>
        <dbReference type="SAM" id="Phobius"/>
    </source>
</evidence>
<feature type="transmembrane region" description="Helical" evidence="5">
    <location>
        <begin position="301"/>
        <end position="323"/>
    </location>
</feature>
<organism evidence="7 8">
    <name type="scientific">Seminavis robusta</name>
    <dbReference type="NCBI Taxonomy" id="568900"/>
    <lineage>
        <taxon>Eukaryota</taxon>
        <taxon>Sar</taxon>
        <taxon>Stramenopiles</taxon>
        <taxon>Ochrophyta</taxon>
        <taxon>Bacillariophyta</taxon>
        <taxon>Bacillariophyceae</taxon>
        <taxon>Bacillariophycidae</taxon>
        <taxon>Naviculales</taxon>
        <taxon>Naviculaceae</taxon>
        <taxon>Seminavis</taxon>
    </lineage>
</organism>
<feature type="transmembrane region" description="Helical" evidence="5">
    <location>
        <begin position="48"/>
        <end position="67"/>
    </location>
</feature>
<feature type="transmembrane region" description="Helical" evidence="5">
    <location>
        <begin position="232"/>
        <end position="254"/>
    </location>
</feature>
<comment type="caution">
    <text evidence="7">The sequence shown here is derived from an EMBL/GenBank/DDBJ whole genome shotgun (WGS) entry which is preliminary data.</text>
</comment>
<reference evidence="7" key="1">
    <citation type="submission" date="2020-06" db="EMBL/GenBank/DDBJ databases">
        <authorList>
            <consortium name="Plant Systems Biology data submission"/>
        </authorList>
    </citation>
    <scope>NUCLEOTIDE SEQUENCE</scope>
    <source>
        <strain evidence="7">D6</strain>
    </source>
</reference>
<keyword evidence="3 5" id="KW-1133">Transmembrane helix</keyword>
<evidence type="ECO:0000256" key="4">
    <source>
        <dbReference type="ARBA" id="ARBA00023136"/>
    </source>
</evidence>
<accession>A0A9N8DR90</accession>
<feature type="transmembrane region" description="Helical" evidence="5">
    <location>
        <begin position="137"/>
        <end position="156"/>
    </location>
</feature>
<proteinExistence type="predicted"/>
<gene>
    <name evidence="7" type="ORF">SEMRO_313_G114900.1</name>
</gene>